<keyword evidence="2" id="KW-0238">DNA-binding</keyword>
<evidence type="ECO:0000259" key="1">
    <source>
        <dbReference type="Pfam" id="PF19054"/>
    </source>
</evidence>
<dbReference type="EMBL" id="CP009922">
    <property type="protein sequence ID" value="AKG42597.1"/>
    <property type="molecule type" value="Genomic_DNA"/>
</dbReference>
<reference evidence="2" key="1">
    <citation type="submission" date="2019-08" db="EMBL/GenBank/DDBJ databases">
        <title>Complete genome sequence of a mangrove-derived Streptomyces xiamenensis.</title>
        <authorList>
            <person name="Xu J."/>
        </authorList>
    </citation>
    <scope>NUCLEOTIDE SEQUENCE</scope>
    <source>
        <strain evidence="2">318</strain>
    </source>
</reference>
<dbReference type="STRING" id="408015.SXIM_12130"/>
<name>A0A0F7FSN3_9ACTN</name>
<proteinExistence type="predicted"/>
<dbReference type="Pfam" id="PF13560">
    <property type="entry name" value="HTH_31"/>
    <property type="match status" value="1"/>
</dbReference>
<dbReference type="SUPFAM" id="SSF47413">
    <property type="entry name" value="lambda repressor-like DNA-binding domains"/>
    <property type="match status" value="1"/>
</dbReference>
<dbReference type="InterPro" id="IPR043917">
    <property type="entry name" value="DUF5753"/>
</dbReference>
<keyword evidence="3" id="KW-1185">Reference proteome</keyword>
<dbReference type="InterPro" id="IPR010982">
    <property type="entry name" value="Lambda_DNA-bd_dom_sf"/>
</dbReference>
<dbReference type="HOGENOM" id="CLU_055817_1_3_11"/>
<dbReference type="GO" id="GO:0003677">
    <property type="term" value="F:DNA binding"/>
    <property type="evidence" value="ECO:0007669"/>
    <property type="project" value="UniProtKB-KW"/>
</dbReference>
<dbReference type="Pfam" id="PF19054">
    <property type="entry name" value="DUF5753"/>
    <property type="match status" value="1"/>
</dbReference>
<sequence length="263" mass="29034">MRETAGFSAKYAAELLGTNPIQMSHTEAGRSGVSEERLRRMAALYACQDRALIDALVAMAGENGKGWWDAYRDVLPPVSLDLAELEHRAVHLHLVQISHIPGLLQTEAHARASFAYAVPELEPDALDALVAHRMHRQVVFERSTVPEVVAIIHEAALRIRVGGVAVARQQLRHLCEFSESGLVEIRVIPFEADAFAGAGATMYYAGGAVPQLDTVQLDAPHGVVFLDALSQLARYRTLFGKLKRDTLDVVESRDRILRIEREL</sequence>
<dbReference type="InterPro" id="IPR001387">
    <property type="entry name" value="Cro/C1-type_HTH"/>
</dbReference>
<gene>
    <name evidence="2" type="ORF">SXIM_12130</name>
</gene>
<protein>
    <submittedName>
        <fullName evidence="2">DNA-binding protein</fullName>
    </submittedName>
</protein>
<organism evidence="2 3">
    <name type="scientific">Streptomyces xiamenensis</name>
    <dbReference type="NCBI Taxonomy" id="408015"/>
    <lineage>
        <taxon>Bacteria</taxon>
        <taxon>Bacillati</taxon>
        <taxon>Actinomycetota</taxon>
        <taxon>Actinomycetes</taxon>
        <taxon>Kitasatosporales</taxon>
        <taxon>Streptomycetaceae</taxon>
        <taxon>Streptomyces</taxon>
    </lineage>
</organism>
<dbReference type="Proteomes" id="UP000034034">
    <property type="component" value="Chromosome"/>
</dbReference>
<dbReference type="CDD" id="cd00093">
    <property type="entry name" value="HTH_XRE"/>
    <property type="match status" value="1"/>
</dbReference>
<dbReference type="AlphaFoldDB" id="A0A0F7FSN3"/>
<feature type="domain" description="DUF5753" evidence="1">
    <location>
        <begin position="81"/>
        <end position="257"/>
    </location>
</feature>
<dbReference type="KEGG" id="sxi:SXIM_12130"/>
<evidence type="ECO:0000313" key="3">
    <source>
        <dbReference type="Proteomes" id="UP000034034"/>
    </source>
</evidence>
<evidence type="ECO:0000313" key="2">
    <source>
        <dbReference type="EMBL" id="AKG42597.1"/>
    </source>
</evidence>
<dbReference type="PATRIC" id="fig|408015.6.peg.1245"/>
<accession>A0A0F7FSN3</accession>